<gene>
    <name evidence="1" type="ORF">G2W53_020087</name>
</gene>
<evidence type="ECO:0000313" key="1">
    <source>
        <dbReference type="EMBL" id="KAF7828923.1"/>
    </source>
</evidence>
<dbReference type="AlphaFoldDB" id="A0A834TVC8"/>
<name>A0A834TVC8_9FABA</name>
<dbReference type="Proteomes" id="UP000634136">
    <property type="component" value="Unassembled WGS sequence"/>
</dbReference>
<evidence type="ECO:0000313" key="2">
    <source>
        <dbReference type="Proteomes" id="UP000634136"/>
    </source>
</evidence>
<protein>
    <submittedName>
        <fullName evidence="1">Uncharacterized protein</fullName>
    </submittedName>
</protein>
<dbReference type="EMBL" id="JAAIUW010000006">
    <property type="protein sequence ID" value="KAF7828923.1"/>
    <property type="molecule type" value="Genomic_DNA"/>
</dbReference>
<sequence>MESGVRENPTKHRVAHSCGLYRDSVV</sequence>
<organism evidence="1 2">
    <name type="scientific">Senna tora</name>
    <dbReference type="NCBI Taxonomy" id="362788"/>
    <lineage>
        <taxon>Eukaryota</taxon>
        <taxon>Viridiplantae</taxon>
        <taxon>Streptophyta</taxon>
        <taxon>Embryophyta</taxon>
        <taxon>Tracheophyta</taxon>
        <taxon>Spermatophyta</taxon>
        <taxon>Magnoliopsida</taxon>
        <taxon>eudicotyledons</taxon>
        <taxon>Gunneridae</taxon>
        <taxon>Pentapetalae</taxon>
        <taxon>rosids</taxon>
        <taxon>fabids</taxon>
        <taxon>Fabales</taxon>
        <taxon>Fabaceae</taxon>
        <taxon>Caesalpinioideae</taxon>
        <taxon>Cassia clade</taxon>
        <taxon>Senna</taxon>
    </lineage>
</organism>
<reference evidence="1" key="1">
    <citation type="submission" date="2020-09" db="EMBL/GenBank/DDBJ databases">
        <title>Genome-Enabled Discovery of Anthraquinone Biosynthesis in Senna tora.</title>
        <authorList>
            <person name="Kang S.-H."/>
            <person name="Pandey R.P."/>
            <person name="Lee C.-M."/>
            <person name="Sim J.-S."/>
            <person name="Jeong J.-T."/>
            <person name="Choi B.-S."/>
            <person name="Jung M."/>
            <person name="Ginzburg D."/>
            <person name="Zhao K."/>
            <person name="Won S.Y."/>
            <person name="Oh T.-J."/>
            <person name="Yu Y."/>
            <person name="Kim N.-H."/>
            <person name="Lee O.R."/>
            <person name="Lee T.-H."/>
            <person name="Bashyal P."/>
            <person name="Kim T.-S."/>
            <person name="Lee W.-H."/>
            <person name="Kawkins C."/>
            <person name="Kim C.-K."/>
            <person name="Kim J.S."/>
            <person name="Ahn B.O."/>
            <person name="Rhee S.Y."/>
            <person name="Sohng J.K."/>
        </authorList>
    </citation>
    <scope>NUCLEOTIDE SEQUENCE</scope>
    <source>
        <tissue evidence="1">Leaf</tissue>
    </source>
</reference>
<comment type="caution">
    <text evidence="1">The sequence shown here is derived from an EMBL/GenBank/DDBJ whole genome shotgun (WGS) entry which is preliminary data.</text>
</comment>
<proteinExistence type="predicted"/>
<accession>A0A834TVC8</accession>
<keyword evidence="2" id="KW-1185">Reference proteome</keyword>